<gene>
    <name evidence="1" type="ORF">CILFYP12_04285</name>
</gene>
<evidence type="ECO:0000313" key="1">
    <source>
        <dbReference type="EMBL" id="VYT52447.1"/>
    </source>
</evidence>
<dbReference type="AlphaFoldDB" id="A0A6N2XF76"/>
<protein>
    <submittedName>
        <fullName evidence="1">Uncharacterized protein</fullName>
    </submittedName>
</protein>
<proteinExistence type="predicted"/>
<name>A0A6N2XF76_CLOIN</name>
<dbReference type="EMBL" id="CACRTE010000058">
    <property type="protein sequence ID" value="VYT52447.1"/>
    <property type="molecule type" value="Genomic_DNA"/>
</dbReference>
<organism evidence="1">
    <name type="scientific">Clostridium innocuum</name>
    <dbReference type="NCBI Taxonomy" id="1522"/>
    <lineage>
        <taxon>Bacteria</taxon>
        <taxon>Bacillati</taxon>
        <taxon>Bacillota</taxon>
        <taxon>Clostridia</taxon>
        <taxon>Eubacteriales</taxon>
        <taxon>Clostridiaceae</taxon>
        <taxon>Clostridium</taxon>
    </lineage>
</organism>
<sequence>MELKIYNKHQEVEKTLTCDNYDLRWGTVEDMISIISQVEDMGEMSEEEATEALFRIVRSKMQMIKELLKDMFPKITEEDLRKLKTKDIVMVVAATMYYVKQTFIGNDSPN</sequence>
<accession>A0A6N2XF76</accession>
<dbReference type="RefSeq" id="WP_156346959.1">
    <property type="nucleotide sequence ID" value="NZ_CACRTE010000058.1"/>
</dbReference>
<reference evidence="1" key="1">
    <citation type="submission" date="2019-11" db="EMBL/GenBank/DDBJ databases">
        <authorList>
            <person name="Feng L."/>
        </authorList>
    </citation>
    <scope>NUCLEOTIDE SEQUENCE</scope>
    <source>
        <strain evidence="1">CinnocuumLFYP12</strain>
    </source>
</reference>